<keyword evidence="2" id="KW-1185">Reference proteome</keyword>
<gene>
    <name evidence="1" type="ORF">LOK49_LG06G01053</name>
</gene>
<reference evidence="1 2" key="1">
    <citation type="journal article" date="2022" name="Plant J.">
        <title>Chromosome-level genome of Camellia lanceoleosa provides a valuable resource for understanding genome evolution and self-incompatibility.</title>
        <authorList>
            <person name="Gong W."/>
            <person name="Xiao S."/>
            <person name="Wang L."/>
            <person name="Liao Z."/>
            <person name="Chang Y."/>
            <person name="Mo W."/>
            <person name="Hu G."/>
            <person name="Li W."/>
            <person name="Zhao G."/>
            <person name="Zhu H."/>
            <person name="Hu X."/>
            <person name="Ji K."/>
            <person name="Xiang X."/>
            <person name="Song Q."/>
            <person name="Yuan D."/>
            <person name="Jin S."/>
            <person name="Zhang L."/>
        </authorList>
    </citation>
    <scope>NUCLEOTIDE SEQUENCE [LARGE SCALE GENOMIC DNA]</scope>
    <source>
        <strain evidence="1">SQ_2022a</strain>
    </source>
</reference>
<accession>A0ACC0HD41</accession>
<proteinExistence type="predicted"/>
<dbReference type="Proteomes" id="UP001060215">
    <property type="component" value="Chromosome 5"/>
</dbReference>
<name>A0ACC0HD41_9ERIC</name>
<comment type="caution">
    <text evidence="1">The sequence shown here is derived from an EMBL/GenBank/DDBJ whole genome shotgun (WGS) entry which is preliminary data.</text>
</comment>
<evidence type="ECO:0000313" key="2">
    <source>
        <dbReference type="Proteomes" id="UP001060215"/>
    </source>
</evidence>
<organism evidence="1 2">
    <name type="scientific">Camellia lanceoleosa</name>
    <dbReference type="NCBI Taxonomy" id="1840588"/>
    <lineage>
        <taxon>Eukaryota</taxon>
        <taxon>Viridiplantae</taxon>
        <taxon>Streptophyta</taxon>
        <taxon>Embryophyta</taxon>
        <taxon>Tracheophyta</taxon>
        <taxon>Spermatophyta</taxon>
        <taxon>Magnoliopsida</taxon>
        <taxon>eudicotyledons</taxon>
        <taxon>Gunneridae</taxon>
        <taxon>Pentapetalae</taxon>
        <taxon>asterids</taxon>
        <taxon>Ericales</taxon>
        <taxon>Theaceae</taxon>
        <taxon>Camellia</taxon>
    </lineage>
</organism>
<dbReference type="EMBL" id="CM045762">
    <property type="protein sequence ID" value="KAI8009906.1"/>
    <property type="molecule type" value="Genomic_DNA"/>
</dbReference>
<protein>
    <submittedName>
        <fullName evidence="1">Uncharacterized protein</fullName>
    </submittedName>
</protein>
<evidence type="ECO:0000313" key="1">
    <source>
        <dbReference type="EMBL" id="KAI8009906.1"/>
    </source>
</evidence>
<sequence>MRKLPLARVLGWKPKRERVLSSSPEKKSSSRVQTRAREEGSHGGVFVDEGGEEVSAIFDIGVEGEDEEGKEDECEKMRPEDRPRLSQNLRRRVRVQAWRRRLVVVHGGFCRVCLPREIKEDFDDGTALSDSALMVGTSLC</sequence>